<accession>A0ACD5VMI0</accession>
<reference evidence="1" key="1">
    <citation type="submission" date="2021-05" db="EMBL/GenBank/DDBJ databases">
        <authorList>
            <person name="Scholz U."/>
            <person name="Mascher M."/>
            <person name="Fiebig A."/>
        </authorList>
    </citation>
    <scope>NUCLEOTIDE SEQUENCE [LARGE SCALE GENOMIC DNA]</scope>
</reference>
<dbReference type="EnsemblPlants" id="AVESA.00010b.r2.3CG0453640.1">
    <property type="protein sequence ID" value="AVESA.00010b.r2.3CG0453640.1.CDS.1"/>
    <property type="gene ID" value="AVESA.00010b.r2.3CG0453640"/>
</dbReference>
<proteinExistence type="predicted"/>
<sequence>MCFEFGCFGGGRREDYGGDRPAARKPRVRRGNRRNDEHSGGAGDHKAYHSQPQAAATVDESGHKAYHDDGARKDHHHADAGGHGRYTAYVLDKQVDYYDTPKLPAWHNKVSNDNDNDNTYTYTYTYTARPGEDEAAPGPRQKQNAAMDYHHYPTAAANTATLMRYE</sequence>
<keyword evidence="2" id="KW-1185">Reference proteome</keyword>
<evidence type="ECO:0000313" key="2">
    <source>
        <dbReference type="Proteomes" id="UP001732700"/>
    </source>
</evidence>
<evidence type="ECO:0000313" key="1">
    <source>
        <dbReference type="EnsemblPlants" id="AVESA.00010b.r2.3CG0453640.1.CDS.1"/>
    </source>
</evidence>
<reference evidence="1" key="2">
    <citation type="submission" date="2025-09" db="UniProtKB">
        <authorList>
            <consortium name="EnsemblPlants"/>
        </authorList>
    </citation>
    <scope>IDENTIFICATION</scope>
</reference>
<protein>
    <submittedName>
        <fullName evidence="1">Uncharacterized protein</fullName>
    </submittedName>
</protein>
<organism evidence="1 2">
    <name type="scientific">Avena sativa</name>
    <name type="common">Oat</name>
    <dbReference type="NCBI Taxonomy" id="4498"/>
    <lineage>
        <taxon>Eukaryota</taxon>
        <taxon>Viridiplantae</taxon>
        <taxon>Streptophyta</taxon>
        <taxon>Embryophyta</taxon>
        <taxon>Tracheophyta</taxon>
        <taxon>Spermatophyta</taxon>
        <taxon>Magnoliopsida</taxon>
        <taxon>Liliopsida</taxon>
        <taxon>Poales</taxon>
        <taxon>Poaceae</taxon>
        <taxon>BOP clade</taxon>
        <taxon>Pooideae</taxon>
        <taxon>Poodae</taxon>
        <taxon>Poeae</taxon>
        <taxon>Poeae Chloroplast Group 1 (Aveneae type)</taxon>
        <taxon>Aveninae</taxon>
        <taxon>Avena</taxon>
    </lineage>
</organism>
<name>A0ACD5VMI0_AVESA</name>
<dbReference type="Proteomes" id="UP001732700">
    <property type="component" value="Chromosome 3C"/>
</dbReference>